<proteinExistence type="predicted"/>
<dbReference type="AlphaFoldDB" id="A0A7D9HE89"/>
<dbReference type="EMBL" id="CACRXK020000497">
    <property type="protein sequence ID" value="CAB3982421.1"/>
    <property type="molecule type" value="Genomic_DNA"/>
</dbReference>
<gene>
    <name evidence="1" type="ORF">PACLA_8A000786</name>
</gene>
<name>A0A7D9HE89_PARCT</name>
<protein>
    <submittedName>
        <fullName evidence="1">Uncharacterized protein</fullName>
    </submittedName>
</protein>
<dbReference type="Proteomes" id="UP001152795">
    <property type="component" value="Unassembled WGS sequence"/>
</dbReference>
<dbReference type="PANTHER" id="PTHR31424:SF3">
    <property type="entry name" value="RING-TYPE DOMAIN-CONTAINING PROTEIN"/>
    <property type="match status" value="1"/>
</dbReference>
<organism evidence="1 2">
    <name type="scientific">Paramuricea clavata</name>
    <name type="common">Red gorgonian</name>
    <name type="synonym">Violescent sea-whip</name>
    <dbReference type="NCBI Taxonomy" id="317549"/>
    <lineage>
        <taxon>Eukaryota</taxon>
        <taxon>Metazoa</taxon>
        <taxon>Cnidaria</taxon>
        <taxon>Anthozoa</taxon>
        <taxon>Octocorallia</taxon>
        <taxon>Malacalcyonacea</taxon>
        <taxon>Plexauridae</taxon>
        <taxon>Paramuricea</taxon>
    </lineage>
</organism>
<sequence>MSDKCPTAFQSFLKCKLGVQSPSLAYAAKDMARTVLFAVNIPYPLLKVWHGILVKSGTTFSELSRDNNLDNNSINIEQCSFVDLFEYAIPGNSFAISPDKTIRSRINKGISTLAGRVSGEYAKLKGRKRQELYSKRKLFHIYTGETVSAADIKNENSNMRDELQEWKKTCKDLQNDIHTLYEEIETAMQEKDEEISNLHCINEELKSYIDSLKTSQNSLYNGKHVSETALWFPRSFGLEIESIKVSETETGIKHNIKVEECKDTNVSHNCHGFDALSDDEKSKVEKILFLLDKFCVGDYFYHELTMMCGDLPRSYLVKQKRDQLNKLCHITSTPEGAQVSFKDLLTQRIREHVTTHPTVMSNNEPVQVKISGDGARMTRNSNFILLSFALLQDTDDVMAAKGNHTIGVVNGKEDYESLERCFKDIFTDINELVLDKKIDVHRDERWNMKYDLEYYSSSKLKRTLEDLKKSATKSSKESYCSVRKSLLNIELDHVIPDELHLLLRIMDVLINNLVKDAINWDVSDNWKRKKSEHTNTHLMELKDAIRSCGISFDVWEKKNAEWQRFRAV</sequence>
<comment type="caution">
    <text evidence="1">The sequence shown here is derived from an EMBL/GenBank/DDBJ whole genome shotgun (WGS) entry which is preliminary data.</text>
</comment>
<keyword evidence="2" id="KW-1185">Reference proteome</keyword>
<accession>A0A7D9HE89</accession>
<evidence type="ECO:0000313" key="2">
    <source>
        <dbReference type="Proteomes" id="UP001152795"/>
    </source>
</evidence>
<dbReference type="OrthoDB" id="10513509at2759"/>
<dbReference type="PANTHER" id="PTHR31424">
    <property type="entry name" value="PROTEIN CBG23806"/>
    <property type="match status" value="1"/>
</dbReference>
<reference evidence="1" key="1">
    <citation type="submission" date="2020-04" db="EMBL/GenBank/DDBJ databases">
        <authorList>
            <person name="Alioto T."/>
            <person name="Alioto T."/>
            <person name="Gomez Garrido J."/>
        </authorList>
    </citation>
    <scope>NUCLEOTIDE SEQUENCE</scope>
    <source>
        <strain evidence="1">A484AB</strain>
    </source>
</reference>
<evidence type="ECO:0000313" key="1">
    <source>
        <dbReference type="EMBL" id="CAB3982421.1"/>
    </source>
</evidence>